<reference evidence="1" key="2">
    <citation type="journal article" date="2015" name="Fish Shellfish Immunol.">
        <title>Early steps in the European eel (Anguilla anguilla)-Vibrio vulnificus interaction in the gills: Role of the RtxA13 toxin.</title>
        <authorList>
            <person name="Callol A."/>
            <person name="Pajuelo D."/>
            <person name="Ebbesson L."/>
            <person name="Teles M."/>
            <person name="MacKenzie S."/>
            <person name="Amaro C."/>
        </authorList>
    </citation>
    <scope>NUCLEOTIDE SEQUENCE</scope>
</reference>
<evidence type="ECO:0000313" key="1">
    <source>
        <dbReference type="EMBL" id="JAH11923.1"/>
    </source>
</evidence>
<organism evidence="1">
    <name type="scientific">Anguilla anguilla</name>
    <name type="common">European freshwater eel</name>
    <name type="synonym">Muraena anguilla</name>
    <dbReference type="NCBI Taxonomy" id="7936"/>
    <lineage>
        <taxon>Eukaryota</taxon>
        <taxon>Metazoa</taxon>
        <taxon>Chordata</taxon>
        <taxon>Craniata</taxon>
        <taxon>Vertebrata</taxon>
        <taxon>Euteleostomi</taxon>
        <taxon>Actinopterygii</taxon>
        <taxon>Neopterygii</taxon>
        <taxon>Teleostei</taxon>
        <taxon>Anguilliformes</taxon>
        <taxon>Anguillidae</taxon>
        <taxon>Anguilla</taxon>
    </lineage>
</organism>
<reference evidence="1" key="1">
    <citation type="submission" date="2014-11" db="EMBL/GenBank/DDBJ databases">
        <authorList>
            <person name="Amaro Gonzalez C."/>
        </authorList>
    </citation>
    <scope>NUCLEOTIDE SEQUENCE</scope>
</reference>
<proteinExistence type="predicted"/>
<sequence length="28" mass="3006">MGMCPCLCVACVSLLLPLYSRAVTFVSK</sequence>
<accession>A0A0E9Q754</accession>
<name>A0A0E9Q754_ANGAN</name>
<dbReference type="EMBL" id="GBXM01096654">
    <property type="protein sequence ID" value="JAH11923.1"/>
    <property type="molecule type" value="Transcribed_RNA"/>
</dbReference>
<dbReference type="AlphaFoldDB" id="A0A0E9Q754"/>
<protein>
    <submittedName>
        <fullName evidence="1">Uncharacterized protein</fullName>
    </submittedName>
</protein>